<dbReference type="InterPro" id="IPR000873">
    <property type="entry name" value="AMP-dep_synth/lig_dom"/>
</dbReference>
<gene>
    <name evidence="5" type="ORF">GGD71_006998</name>
</gene>
<dbReference type="SUPFAM" id="SSF52777">
    <property type="entry name" value="CoA-dependent acyltransferases"/>
    <property type="match status" value="1"/>
</dbReference>
<evidence type="ECO:0000259" key="3">
    <source>
        <dbReference type="Pfam" id="PF00501"/>
    </source>
</evidence>
<dbReference type="PANTHER" id="PTHR45527:SF1">
    <property type="entry name" value="FATTY ACID SYNTHASE"/>
    <property type="match status" value="1"/>
</dbReference>
<keyword evidence="2" id="KW-0596">Phosphopantetheine</keyword>
<proteinExistence type="predicted"/>
<dbReference type="Pfam" id="PF00501">
    <property type="entry name" value="AMP-binding"/>
    <property type="match status" value="1"/>
</dbReference>
<feature type="domain" description="Condensation" evidence="4">
    <location>
        <begin position="1"/>
        <end position="160"/>
    </location>
</feature>
<sequence>MFINTLPLRVRLGAREIQACVKETHEALTQLLHHEHANLSLAQRCSALPGGTPLFSALLNYRYTPEEEQTKQQAAPDLAWAGIDTLGGAERSNYPFGMSVDDLGKGFELVAQVHDSVDAQRVCGYMLAAVQGVVTALVQRPQQPACEIGIVSAQEMQQLTAWSENPRCHEDAQPVHRQIESHARLKPSAPALVFGDEALSYGELNARANQLAHRLISLGVGPDVLVGLCVERSVEMMVGILAVLKAGGAYVPLDPEYPADRLSYMVQDSGIELLLTQSHLRSLIPGAEVLQVLELDTLDTSSESDTDPRVKLHGEHLAYVIYTSGSTGRPKGAAIRHSALFSCMAWMQEFYTLAGADTVLHKAPFGFDVSVWEMFWPLTSGARLVIANPGDHRDPVRLVELIRKHQITTLNFVPSMLQAFLAYEGIEKTTNLKHIICGGEAMPAATQREALQRLSGATLQNLYGPTETTIHVTQWTCRDDGSSQVPIGRPISQTQAYVLDGSLNEV</sequence>
<dbReference type="GO" id="GO:0003824">
    <property type="term" value="F:catalytic activity"/>
    <property type="evidence" value="ECO:0007669"/>
    <property type="project" value="InterPro"/>
</dbReference>
<protein>
    <submittedName>
        <fullName evidence="5">Amino acid adenylation domain-containing protein</fullName>
    </submittedName>
</protein>
<feature type="non-terminal residue" evidence="5">
    <location>
        <position position="506"/>
    </location>
</feature>
<comment type="caution">
    <text evidence="5">The sequence shown here is derived from an EMBL/GenBank/DDBJ whole genome shotgun (WGS) entry which is preliminary data.</text>
</comment>
<name>A0A840G122_9BURK</name>
<dbReference type="EMBL" id="JACIFZ010000034">
    <property type="protein sequence ID" value="MBB4226175.1"/>
    <property type="molecule type" value="Genomic_DNA"/>
</dbReference>
<dbReference type="Gene3D" id="3.40.50.980">
    <property type="match status" value="2"/>
</dbReference>
<dbReference type="InterPro" id="IPR001242">
    <property type="entry name" value="Condensation_dom"/>
</dbReference>
<dbReference type="Proteomes" id="UP000524450">
    <property type="component" value="Unassembled WGS sequence"/>
</dbReference>
<reference evidence="5 6" key="1">
    <citation type="submission" date="2020-08" db="EMBL/GenBank/DDBJ databases">
        <title>Genomic Encyclopedia of Type Strains, Phase IV (KMG-V): Genome sequencing to study the core and pangenomes of soil and plant-associated prokaryotes.</title>
        <authorList>
            <person name="Whitman W."/>
        </authorList>
    </citation>
    <scope>NUCLEOTIDE SEQUENCE [LARGE SCALE GENOMIC DNA]</scope>
    <source>
        <strain evidence="5 6">34/80</strain>
    </source>
</reference>
<dbReference type="PROSITE" id="PS00455">
    <property type="entry name" value="AMP_BINDING"/>
    <property type="match status" value="1"/>
</dbReference>
<dbReference type="Gene3D" id="3.30.559.30">
    <property type="entry name" value="Nonribosomal peptide synthetase, condensation domain"/>
    <property type="match status" value="1"/>
</dbReference>
<dbReference type="Pfam" id="PF00668">
    <property type="entry name" value="Condensation"/>
    <property type="match status" value="1"/>
</dbReference>
<evidence type="ECO:0000313" key="5">
    <source>
        <dbReference type="EMBL" id="MBB4226175.1"/>
    </source>
</evidence>
<dbReference type="PANTHER" id="PTHR45527">
    <property type="entry name" value="NONRIBOSOMAL PEPTIDE SYNTHETASE"/>
    <property type="match status" value="1"/>
</dbReference>
<dbReference type="FunFam" id="3.40.50.980:FF:000001">
    <property type="entry name" value="Non-ribosomal peptide synthetase"/>
    <property type="match status" value="1"/>
</dbReference>
<evidence type="ECO:0000259" key="4">
    <source>
        <dbReference type="Pfam" id="PF00668"/>
    </source>
</evidence>
<dbReference type="GO" id="GO:0005737">
    <property type="term" value="C:cytoplasm"/>
    <property type="evidence" value="ECO:0007669"/>
    <property type="project" value="TreeGrafter"/>
</dbReference>
<evidence type="ECO:0000256" key="2">
    <source>
        <dbReference type="ARBA" id="ARBA00022450"/>
    </source>
</evidence>
<organism evidence="5 6">
    <name type="scientific">Variovorax guangxiensis</name>
    <dbReference type="NCBI Taxonomy" id="1775474"/>
    <lineage>
        <taxon>Bacteria</taxon>
        <taxon>Pseudomonadati</taxon>
        <taxon>Pseudomonadota</taxon>
        <taxon>Betaproteobacteria</taxon>
        <taxon>Burkholderiales</taxon>
        <taxon>Comamonadaceae</taxon>
        <taxon>Variovorax</taxon>
    </lineage>
</organism>
<dbReference type="SUPFAM" id="SSF56801">
    <property type="entry name" value="Acetyl-CoA synthetase-like"/>
    <property type="match status" value="1"/>
</dbReference>
<dbReference type="FunFam" id="3.40.50.980:FF:000002">
    <property type="entry name" value="Enterobactin synthetase component F"/>
    <property type="match status" value="1"/>
</dbReference>
<evidence type="ECO:0000313" key="6">
    <source>
        <dbReference type="Proteomes" id="UP000524450"/>
    </source>
</evidence>
<dbReference type="GO" id="GO:0031177">
    <property type="term" value="F:phosphopantetheine binding"/>
    <property type="evidence" value="ECO:0007669"/>
    <property type="project" value="TreeGrafter"/>
</dbReference>
<feature type="domain" description="AMP-dependent synthetase/ligase" evidence="3">
    <location>
        <begin position="180"/>
        <end position="504"/>
    </location>
</feature>
<dbReference type="GO" id="GO:0044550">
    <property type="term" value="P:secondary metabolite biosynthetic process"/>
    <property type="evidence" value="ECO:0007669"/>
    <property type="project" value="TreeGrafter"/>
</dbReference>
<dbReference type="GO" id="GO:0043041">
    <property type="term" value="P:amino acid activation for nonribosomal peptide biosynthetic process"/>
    <property type="evidence" value="ECO:0007669"/>
    <property type="project" value="TreeGrafter"/>
</dbReference>
<dbReference type="AlphaFoldDB" id="A0A840G122"/>
<evidence type="ECO:0000256" key="1">
    <source>
        <dbReference type="ARBA" id="ARBA00001957"/>
    </source>
</evidence>
<accession>A0A840G122</accession>
<comment type="cofactor">
    <cofactor evidence="1">
        <name>pantetheine 4'-phosphate</name>
        <dbReference type="ChEBI" id="CHEBI:47942"/>
    </cofactor>
</comment>
<dbReference type="InterPro" id="IPR020845">
    <property type="entry name" value="AMP-binding_CS"/>
</dbReference>